<evidence type="ECO:0000256" key="5">
    <source>
        <dbReference type="ARBA" id="ARBA00023172"/>
    </source>
</evidence>
<keyword evidence="9" id="KW-1185">Reference proteome</keyword>
<sequence>MELLSKEQIRQLIRDGKLKDINDVQSMLKDLFASTVQEMLEAELDTHLGYSKYDAKHKVTDNARNEHGAKRTVQSELGDIDIALPRDRSERQIPPILHSRRRCVKVVHDNKPRRFPGGATVHSMVFSAVCGCRPASGWTTAASQPSPSGRQSGCWAAVRTGIPGTSMDPVRSPWLSPPGCTRWRWPSRPVACSRTGSSSGQSQTT</sequence>
<dbReference type="PANTHER" id="PTHR33217:SF8">
    <property type="entry name" value="MUTATOR FAMILY TRANSPOSASE"/>
    <property type="match status" value="1"/>
</dbReference>
<comment type="function">
    <text evidence="1 6">Required for the transposition of the insertion element.</text>
</comment>
<evidence type="ECO:0000313" key="8">
    <source>
        <dbReference type="EMBL" id="SDX00760.1"/>
    </source>
</evidence>
<protein>
    <recommendedName>
        <fullName evidence="6">Mutator family transposase</fullName>
    </recommendedName>
</protein>
<keyword evidence="3 6" id="KW-0815">Transposition</keyword>
<dbReference type="AlphaFoldDB" id="A0A1H2Y6S4"/>
<keyword evidence="5 6" id="KW-0233">DNA recombination</keyword>
<organism evidence="8 9">
    <name type="scientific">Alicyclobacillus hesperidum</name>
    <dbReference type="NCBI Taxonomy" id="89784"/>
    <lineage>
        <taxon>Bacteria</taxon>
        <taxon>Bacillati</taxon>
        <taxon>Bacillota</taxon>
        <taxon>Bacilli</taxon>
        <taxon>Bacillales</taxon>
        <taxon>Alicyclobacillaceae</taxon>
        <taxon>Alicyclobacillus</taxon>
    </lineage>
</organism>
<feature type="compositionally biased region" description="Low complexity" evidence="7">
    <location>
        <begin position="195"/>
        <end position="205"/>
    </location>
</feature>
<feature type="region of interest" description="Disordered" evidence="7">
    <location>
        <begin position="185"/>
        <end position="205"/>
    </location>
</feature>
<dbReference type="Pfam" id="PF00872">
    <property type="entry name" value="Transposase_mut"/>
    <property type="match status" value="1"/>
</dbReference>
<evidence type="ECO:0000256" key="3">
    <source>
        <dbReference type="ARBA" id="ARBA00022578"/>
    </source>
</evidence>
<dbReference type="GO" id="GO:0004803">
    <property type="term" value="F:transposase activity"/>
    <property type="evidence" value="ECO:0007669"/>
    <property type="project" value="UniProtKB-UniRule"/>
</dbReference>
<dbReference type="EMBL" id="FNOJ01000029">
    <property type="protein sequence ID" value="SDX00760.1"/>
    <property type="molecule type" value="Genomic_DNA"/>
</dbReference>
<comment type="similarity">
    <text evidence="2 6">Belongs to the transposase mutator family.</text>
</comment>
<evidence type="ECO:0000256" key="1">
    <source>
        <dbReference type="ARBA" id="ARBA00002190"/>
    </source>
</evidence>
<gene>
    <name evidence="8" type="ORF">SAMN04489725_12913</name>
</gene>
<evidence type="ECO:0000256" key="6">
    <source>
        <dbReference type="RuleBase" id="RU365089"/>
    </source>
</evidence>
<reference evidence="9" key="1">
    <citation type="submission" date="2016-10" db="EMBL/GenBank/DDBJ databases">
        <authorList>
            <person name="Varghese N."/>
        </authorList>
    </citation>
    <scope>NUCLEOTIDE SEQUENCE [LARGE SCALE GENOMIC DNA]</scope>
    <source>
        <strain evidence="9">DSM 12489</strain>
    </source>
</reference>
<dbReference type="Proteomes" id="UP000182589">
    <property type="component" value="Unassembled WGS sequence"/>
</dbReference>
<dbReference type="InterPro" id="IPR001207">
    <property type="entry name" value="Transposase_mutator"/>
</dbReference>
<name>A0A1H2Y6S4_9BACL</name>
<dbReference type="PANTHER" id="PTHR33217">
    <property type="entry name" value="TRANSPOSASE FOR INSERTION SEQUENCE ELEMENT IS1081"/>
    <property type="match status" value="1"/>
</dbReference>
<keyword evidence="4 6" id="KW-0238">DNA-binding</keyword>
<accession>A0A1H2Y6S4</accession>
<keyword evidence="6" id="KW-0814">Transposable element</keyword>
<evidence type="ECO:0000256" key="2">
    <source>
        <dbReference type="ARBA" id="ARBA00010961"/>
    </source>
</evidence>
<dbReference type="GO" id="GO:0003677">
    <property type="term" value="F:DNA binding"/>
    <property type="evidence" value="ECO:0007669"/>
    <property type="project" value="UniProtKB-UniRule"/>
</dbReference>
<evidence type="ECO:0000313" key="9">
    <source>
        <dbReference type="Proteomes" id="UP000182589"/>
    </source>
</evidence>
<dbReference type="GO" id="GO:0006313">
    <property type="term" value="P:DNA transposition"/>
    <property type="evidence" value="ECO:0007669"/>
    <property type="project" value="UniProtKB-UniRule"/>
</dbReference>
<proteinExistence type="inferred from homology"/>
<dbReference type="STRING" id="89784.SAMN04489725_12913"/>
<evidence type="ECO:0000256" key="4">
    <source>
        <dbReference type="ARBA" id="ARBA00023125"/>
    </source>
</evidence>
<evidence type="ECO:0000256" key="7">
    <source>
        <dbReference type="SAM" id="MobiDB-lite"/>
    </source>
</evidence>